<dbReference type="SUPFAM" id="SSF51344">
    <property type="entry name" value="Epsilon subunit of F1F0-ATP synthase N-terminal domain"/>
    <property type="match status" value="1"/>
</dbReference>
<feature type="domain" description="ATP synthase F1 complex delta/epsilon subunit N-terminal" evidence="10">
    <location>
        <begin position="3"/>
        <end position="80"/>
    </location>
</feature>
<evidence type="ECO:0000256" key="8">
    <source>
        <dbReference type="HAMAP-Rule" id="MF_00530"/>
    </source>
</evidence>
<evidence type="ECO:0000256" key="4">
    <source>
        <dbReference type="ARBA" id="ARBA00023065"/>
    </source>
</evidence>
<sequence>MPLTVEMVSADRTWWSGEATSIGAPAADGDLGILPGHQPVLAVLRAGTVKVRPSDGDPVTMEVTGGFLSVDSDDVTIVVDPTTSEDAVGAGEA</sequence>
<dbReference type="RefSeq" id="WP_245708984.1">
    <property type="nucleotide sequence ID" value="NZ_FNTX01000002.1"/>
</dbReference>
<reference evidence="12" key="1">
    <citation type="submission" date="2016-10" db="EMBL/GenBank/DDBJ databases">
        <authorList>
            <person name="Varghese N."/>
            <person name="Submissions S."/>
        </authorList>
    </citation>
    <scope>NUCLEOTIDE SEQUENCE [LARGE SCALE GENOMIC DNA]</scope>
    <source>
        <strain evidence="12">DSM 21368</strain>
    </source>
</reference>
<dbReference type="EMBL" id="FNTX01000002">
    <property type="protein sequence ID" value="SEE99922.1"/>
    <property type="molecule type" value="Genomic_DNA"/>
</dbReference>
<dbReference type="InterPro" id="IPR036771">
    <property type="entry name" value="ATPsynth_dsu/esu_N"/>
</dbReference>
<protein>
    <recommendedName>
        <fullName evidence="8">ATP synthase epsilon chain</fullName>
    </recommendedName>
    <alternativeName>
        <fullName evidence="8">ATP synthase F1 sector epsilon subunit</fullName>
    </alternativeName>
    <alternativeName>
        <fullName evidence="8">F-ATPase epsilon subunit</fullName>
    </alternativeName>
</protein>
<dbReference type="Proteomes" id="UP000199220">
    <property type="component" value="Unassembled WGS sequence"/>
</dbReference>
<comment type="function">
    <text evidence="8">Produces ATP from ADP in the presence of a proton gradient across the membrane.</text>
</comment>
<dbReference type="NCBIfam" id="TIGR01216">
    <property type="entry name" value="ATP_synt_epsi"/>
    <property type="match status" value="1"/>
</dbReference>
<dbReference type="PANTHER" id="PTHR13822:SF10">
    <property type="entry name" value="ATP SYNTHASE EPSILON CHAIN, CHLOROPLASTIC"/>
    <property type="match status" value="1"/>
</dbReference>
<evidence type="ECO:0000256" key="6">
    <source>
        <dbReference type="ARBA" id="ARBA00023196"/>
    </source>
</evidence>
<dbReference type="InterPro" id="IPR001469">
    <property type="entry name" value="ATP_synth_F1_dsu/esu"/>
</dbReference>
<keyword evidence="3 8" id="KW-0813">Transport</keyword>
<dbReference type="Pfam" id="PF02823">
    <property type="entry name" value="ATP-synt_DE_N"/>
    <property type="match status" value="1"/>
</dbReference>
<dbReference type="GO" id="GO:0045259">
    <property type="term" value="C:proton-transporting ATP synthase complex"/>
    <property type="evidence" value="ECO:0007669"/>
    <property type="project" value="UniProtKB-KW"/>
</dbReference>
<comment type="subcellular location">
    <subcellularLocation>
        <location evidence="1 8">Cell membrane</location>
        <topology evidence="1 8">Peripheral membrane protein</topology>
    </subcellularLocation>
</comment>
<dbReference type="GO" id="GO:0005524">
    <property type="term" value="F:ATP binding"/>
    <property type="evidence" value="ECO:0007669"/>
    <property type="project" value="UniProtKB-UniRule"/>
</dbReference>
<organism evidence="11 12">
    <name type="scientific">Ruania alba</name>
    <dbReference type="NCBI Taxonomy" id="648782"/>
    <lineage>
        <taxon>Bacteria</taxon>
        <taxon>Bacillati</taxon>
        <taxon>Actinomycetota</taxon>
        <taxon>Actinomycetes</taxon>
        <taxon>Micrococcales</taxon>
        <taxon>Ruaniaceae</taxon>
        <taxon>Ruania</taxon>
    </lineage>
</organism>
<keyword evidence="4 8" id="KW-0406">Ion transport</keyword>
<gene>
    <name evidence="8" type="primary">atpC</name>
    <name evidence="11" type="ORF">SAMN04488554_4251</name>
</gene>
<dbReference type="Gene3D" id="2.60.15.10">
    <property type="entry name" value="F0F1 ATP synthase delta/epsilon subunit, N-terminal"/>
    <property type="match status" value="1"/>
</dbReference>
<keyword evidence="12" id="KW-1185">Reference proteome</keyword>
<evidence type="ECO:0000313" key="12">
    <source>
        <dbReference type="Proteomes" id="UP000199220"/>
    </source>
</evidence>
<name>A0A1H5NE27_9MICO</name>
<dbReference type="HAMAP" id="MF_00530">
    <property type="entry name" value="ATP_synth_epsil_bac"/>
    <property type="match status" value="1"/>
</dbReference>
<evidence type="ECO:0000256" key="3">
    <source>
        <dbReference type="ARBA" id="ARBA00022448"/>
    </source>
</evidence>
<evidence type="ECO:0000256" key="2">
    <source>
        <dbReference type="ARBA" id="ARBA00005712"/>
    </source>
</evidence>
<evidence type="ECO:0000256" key="9">
    <source>
        <dbReference type="RuleBase" id="RU003656"/>
    </source>
</evidence>
<keyword evidence="5 8" id="KW-0472">Membrane</keyword>
<dbReference type="CDD" id="cd12152">
    <property type="entry name" value="F1-ATPase_delta"/>
    <property type="match status" value="1"/>
</dbReference>
<evidence type="ECO:0000256" key="7">
    <source>
        <dbReference type="ARBA" id="ARBA00023310"/>
    </source>
</evidence>
<dbReference type="NCBIfam" id="NF009977">
    <property type="entry name" value="PRK13442.1"/>
    <property type="match status" value="1"/>
</dbReference>
<evidence type="ECO:0000256" key="1">
    <source>
        <dbReference type="ARBA" id="ARBA00004202"/>
    </source>
</evidence>
<comment type="similarity">
    <text evidence="2 8 9">Belongs to the ATPase epsilon chain family.</text>
</comment>
<evidence type="ECO:0000259" key="10">
    <source>
        <dbReference type="Pfam" id="PF02823"/>
    </source>
</evidence>
<dbReference type="AlphaFoldDB" id="A0A1H5NE27"/>
<evidence type="ECO:0000256" key="5">
    <source>
        <dbReference type="ARBA" id="ARBA00023136"/>
    </source>
</evidence>
<proteinExistence type="inferred from homology"/>
<keyword evidence="6 8" id="KW-0139">CF(1)</keyword>
<comment type="subunit">
    <text evidence="8 9">F-type ATPases have 2 components, CF(1) - the catalytic core - and CF(0) - the membrane proton channel. CF(1) has five subunits: alpha(3), beta(3), gamma(1), delta(1), epsilon(1). CF(0) has three main subunits: a, b and c.</text>
</comment>
<dbReference type="PANTHER" id="PTHR13822">
    <property type="entry name" value="ATP SYNTHASE DELTA/EPSILON CHAIN"/>
    <property type="match status" value="1"/>
</dbReference>
<keyword evidence="7 8" id="KW-0066">ATP synthesis</keyword>
<keyword evidence="8" id="KW-1003">Cell membrane</keyword>
<dbReference type="InterPro" id="IPR020546">
    <property type="entry name" value="ATP_synth_F1_dsu/esu_N"/>
</dbReference>
<dbReference type="GO" id="GO:0005886">
    <property type="term" value="C:plasma membrane"/>
    <property type="evidence" value="ECO:0007669"/>
    <property type="project" value="UniProtKB-SubCell"/>
</dbReference>
<keyword evidence="8" id="KW-0375">Hydrogen ion transport</keyword>
<dbReference type="STRING" id="648782.SAMN04488554_4251"/>
<dbReference type="GO" id="GO:0046933">
    <property type="term" value="F:proton-transporting ATP synthase activity, rotational mechanism"/>
    <property type="evidence" value="ECO:0007669"/>
    <property type="project" value="UniProtKB-UniRule"/>
</dbReference>
<accession>A0A1H5NE27</accession>
<evidence type="ECO:0000313" key="11">
    <source>
        <dbReference type="EMBL" id="SEE99922.1"/>
    </source>
</evidence>